<reference evidence="1" key="1">
    <citation type="submission" date="2020-07" db="EMBL/GenBank/DDBJ databases">
        <title>Ralstonia phages.</title>
        <authorList>
            <person name="Trotereau A."/>
            <person name="Boyer C."/>
            <person name="Torres-Barcelo C."/>
        </authorList>
    </citation>
    <scope>NUCLEOTIDE SEQUENCE [LARGE SCALE GENOMIC DNA]</scope>
</reference>
<protein>
    <submittedName>
        <fullName evidence="1">Uncharacterized protein</fullName>
    </submittedName>
</protein>
<gene>
    <name evidence="1" type="ORF">9Ga_00045</name>
</gene>
<sequence>MPDVERRHLWRLVRAQASQQLRKLAVDLGVANRLRAIALAIRCRVGVPDRRCWRGRFRRARLRRFCRKQLDWLFGALRSVRRRRDPGATIPFPFHIPFPLGKKKRRSVRDVHACLTRASRVPHACLTRASYCYVRTFFWLWKFRLAFLVVDDLMPCERRYDTEILPIHAILPHETTRRQRVEHACEIDIVVNRALHPWRPLSWSPRAAHDRRAVVWCSP</sequence>
<name>A0A7M1IE09_9CAUD</name>
<evidence type="ECO:0000313" key="2">
    <source>
        <dbReference type="Proteomes" id="UP000515742"/>
    </source>
</evidence>
<accession>A0A7M1IE09</accession>
<organism evidence="1 2">
    <name type="scientific">Ralstonia phage Gamede</name>
    <dbReference type="NCBI Taxonomy" id="2759726"/>
    <lineage>
        <taxon>Viruses</taxon>
        <taxon>Duplodnaviria</taxon>
        <taxon>Heunggongvirae</taxon>
        <taxon>Uroviricota</taxon>
        <taxon>Caudoviricetes</taxon>
        <taxon>Cimandefvirus</taxon>
        <taxon>Cimandefvirus gamede</taxon>
    </lineage>
</organism>
<dbReference type="Proteomes" id="UP000515742">
    <property type="component" value="Segment"/>
</dbReference>
<dbReference type="EMBL" id="MT740738">
    <property type="protein sequence ID" value="QOQ37807.1"/>
    <property type="molecule type" value="Genomic_DNA"/>
</dbReference>
<evidence type="ECO:0000313" key="1">
    <source>
        <dbReference type="EMBL" id="QOQ37807.1"/>
    </source>
</evidence>
<keyword evidence="2" id="KW-1185">Reference proteome</keyword>
<proteinExistence type="predicted"/>